<dbReference type="Proteomes" id="UP000254711">
    <property type="component" value="Unassembled WGS sequence"/>
</dbReference>
<gene>
    <name evidence="5" type="ORF">DVT68_00795</name>
</gene>
<evidence type="ECO:0000256" key="3">
    <source>
        <dbReference type="SAM" id="SignalP"/>
    </source>
</evidence>
<dbReference type="PANTHER" id="PTHR42951">
    <property type="entry name" value="METALLO-BETA-LACTAMASE DOMAIN-CONTAINING"/>
    <property type="match status" value="1"/>
</dbReference>
<dbReference type="SUPFAM" id="SSF56281">
    <property type="entry name" value="Metallo-hydrolase/oxidoreductase"/>
    <property type="match status" value="1"/>
</dbReference>
<feature type="transmembrane region" description="Helical" evidence="2">
    <location>
        <begin position="298"/>
        <end position="318"/>
    </location>
</feature>
<keyword evidence="2" id="KW-0812">Transmembrane</keyword>
<dbReference type="GO" id="GO:0017001">
    <property type="term" value="P:antibiotic catabolic process"/>
    <property type="evidence" value="ECO:0007669"/>
    <property type="project" value="UniProtKB-ARBA"/>
</dbReference>
<keyword evidence="3" id="KW-0732">Signal</keyword>
<keyword evidence="5" id="KW-0378">Hydrolase</keyword>
<feature type="domain" description="Metallo-beta-lactamase" evidence="4">
    <location>
        <begin position="69"/>
        <end position="237"/>
    </location>
</feature>
<sequence>MKTVLAALLSLFCLMAPLANAEPSTGSIDVHWDPGSADCQGHPPRPLQVHRYDERTYILRESLCQTYEGPFIYLLIGSSKALLIDSGDVADASKAPLAATVIALLPQVNGARMPLEVVHTHSHLDHRAGDVQFAGLPQVTVVGADLPHVIQTFGFRHWPDDVAQVDLGDRVVDVIPTPGHTPSHVSYYDRSTGLVFSGDFFLPGRLIIDDVDADRASARRLLDFLGNRPVSYILGGHIELDRHGQPEPMGSNFHPDERPLPLDMADLRKLPAMLAGFNGIYGQSGEYVMYSQARMLQLMAAAALLLLAIITLTLVWWLRHRRRRRADPALATSLPT</sequence>
<comment type="caution">
    <text evidence="5">The sequence shown here is derived from an EMBL/GenBank/DDBJ whole genome shotgun (WGS) entry which is preliminary data.</text>
</comment>
<dbReference type="EMBL" id="QQSY01000001">
    <property type="protein sequence ID" value="RDI99433.1"/>
    <property type="molecule type" value="Genomic_DNA"/>
</dbReference>
<proteinExistence type="inferred from homology"/>
<dbReference type="SMART" id="SM00849">
    <property type="entry name" value="Lactamase_B"/>
    <property type="match status" value="1"/>
</dbReference>
<protein>
    <submittedName>
        <fullName evidence="5">MBL fold metallo-hydrolase</fullName>
    </submittedName>
</protein>
<dbReference type="InterPro" id="IPR001279">
    <property type="entry name" value="Metallo-B-lactamas"/>
</dbReference>
<dbReference type="InterPro" id="IPR036866">
    <property type="entry name" value="RibonucZ/Hydroxyglut_hydro"/>
</dbReference>
<dbReference type="Pfam" id="PF00753">
    <property type="entry name" value="Lactamase_B"/>
    <property type="match status" value="1"/>
</dbReference>
<dbReference type="PANTHER" id="PTHR42951:SF4">
    <property type="entry name" value="ACYL-COENZYME A THIOESTERASE MBLAC2"/>
    <property type="match status" value="1"/>
</dbReference>
<dbReference type="GO" id="GO:0016787">
    <property type="term" value="F:hydrolase activity"/>
    <property type="evidence" value="ECO:0007669"/>
    <property type="project" value="UniProtKB-KW"/>
</dbReference>
<dbReference type="InterPro" id="IPR050855">
    <property type="entry name" value="NDM-1-like"/>
</dbReference>
<dbReference type="OrthoDB" id="7253658at2"/>
<evidence type="ECO:0000259" key="4">
    <source>
        <dbReference type="SMART" id="SM00849"/>
    </source>
</evidence>
<keyword evidence="2" id="KW-1133">Transmembrane helix</keyword>
<dbReference type="Gene3D" id="3.60.15.10">
    <property type="entry name" value="Ribonuclease Z/Hydroxyacylglutathione hydrolase-like"/>
    <property type="match status" value="1"/>
</dbReference>
<feature type="chain" id="PRO_5017067808" evidence="3">
    <location>
        <begin position="22"/>
        <end position="336"/>
    </location>
</feature>
<reference evidence="5 6" key="1">
    <citation type="submission" date="2018-07" db="EMBL/GenBank/DDBJ databases">
        <title>Dyella solisilvae sp. nov., isolated from the pine and broad-leaved mixed forest soil.</title>
        <authorList>
            <person name="Gao Z."/>
            <person name="Qiu L."/>
        </authorList>
    </citation>
    <scope>NUCLEOTIDE SEQUENCE [LARGE SCALE GENOMIC DNA]</scope>
    <source>
        <strain evidence="5 6">DHG54</strain>
    </source>
</reference>
<accession>A0A370K9V2</accession>
<feature type="signal peptide" evidence="3">
    <location>
        <begin position="1"/>
        <end position="21"/>
    </location>
</feature>
<evidence type="ECO:0000313" key="6">
    <source>
        <dbReference type="Proteomes" id="UP000254711"/>
    </source>
</evidence>
<evidence type="ECO:0000256" key="2">
    <source>
        <dbReference type="SAM" id="Phobius"/>
    </source>
</evidence>
<dbReference type="RefSeq" id="WP_114823175.1">
    <property type="nucleotide sequence ID" value="NZ_QQSY01000001.1"/>
</dbReference>
<dbReference type="AlphaFoldDB" id="A0A370K9V2"/>
<keyword evidence="2" id="KW-0472">Membrane</keyword>
<evidence type="ECO:0000256" key="1">
    <source>
        <dbReference type="ARBA" id="ARBA00005250"/>
    </source>
</evidence>
<evidence type="ECO:0000313" key="5">
    <source>
        <dbReference type="EMBL" id="RDI99433.1"/>
    </source>
</evidence>
<comment type="similarity">
    <text evidence="1">Belongs to the metallo-beta-lactamase superfamily. Class-B beta-lactamase family.</text>
</comment>
<keyword evidence="6" id="KW-1185">Reference proteome</keyword>
<name>A0A370K9V2_9GAMM</name>
<organism evidence="5 6">
    <name type="scientific">Dyella solisilvae</name>
    <dbReference type="NCBI Taxonomy" id="1920168"/>
    <lineage>
        <taxon>Bacteria</taxon>
        <taxon>Pseudomonadati</taxon>
        <taxon>Pseudomonadota</taxon>
        <taxon>Gammaproteobacteria</taxon>
        <taxon>Lysobacterales</taxon>
        <taxon>Rhodanobacteraceae</taxon>
        <taxon>Dyella</taxon>
    </lineage>
</organism>